<dbReference type="InterPro" id="IPR000719">
    <property type="entry name" value="Prot_kinase_dom"/>
</dbReference>
<feature type="region of interest" description="Disordered" evidence="9">
    <location>
        <begin position="159"/>
        <end position="183"/>
    </location>
</feature>
<dbReference type="FunFam" id="1.10.510.10:FF:000005">
    <property type="entry name" value="cAMP-dependent protein kinase catalytic subunit alpha"/>
    <property type="match status" value="1"/>
</dbReference>
<evidence type="ECO:0000256" key="6">
    <source>
        <dbReference type="ARBA" id="ARBA00022840"/>
    </source>
</evidence>
<dbReference type="PANTHER" id="PTHR24353:SF153">
    <property type="entry name" value="CAMP-DEPENDENT PROTEIN KINASE CATALYTIC SUBUNIT 1"/>
    <property type="match status" value="1"/>
</dbReference>
<dbReference type="EMBL" id="LT553497">
    <property type="protein sequence ID" value="SAM00953.1"/>
    <property type="molecule type" value="Genomic_DNA"/>
</dbReference>
<sequence>MNLISKGVDILRLSRRVDEDCKRPSPTASRSTSPACSISSDDGATTSVSVTPIRTPSNASELASEGITISTIDSTTKWHGKPPSAITLPSPTPLKQHQHQSHLAISLTHPSPLSPYVQHEPNVSKGTTTSNVQHDYFSLSAVEKAEGPTHSTKLRNSAIPIAIPPSPSRQTTFGTPGKSPNNRAIHTVGSSSSRKYGTHAVFATSTTITSSNSNSTRKRQMVKRRNKHRKLRPDDFVLKHTLGTGACGRVYLAQSKFNKKHYAIKTLNKYDVVRKKQVDSTNNEFTILRDMYHPFLVTLWDAFQDDSHLFMVMDFVPGGELFRILRKQKRFSEEAVKFYAVEVILALEYLHANEIIYRDLKPENILLDERGHVKLTDFGFAKRVPSYTYTVCGTPDYLAPEMIRSKGYTRAVDWWSLGVLIFEMLVGKPPFEDENPVNLYEKILECRIDWPAGNLISPVVKDLLLGLLTADVSRRYDGGDRNIKCHPWFAGVDFEKVLKQDWVTPPFIPSLQDDGDTDCFPKYREISQPRGASSSVDPYRSKFPAF</sequence>
<evidence type="ECO:0000259" key="10">
    <source>
        <dbReference type="PROSITE" id="PS50011"/>
    </source>
</evidence>
<dbReference type="EC" id="2.7.11.11" evidence="1"/>
<dbReference type="InterPro" id="IPR011009">
    <property type="entry name" value="Kinase-like_dom_sf"/>
</dbReference>
<feature type="region of interest" description="Disordered" evidence="9">
    <location>
        <begin position="18"/>
        <end position="100"/>
    </location>
</feature>
<keyword evidence="5" id="KW-0418">Kinase</keyword>
<comment type="catalytic activity">
    <reaction evidence="7">
        <text>L-threonyl-[protein] + ATP = O-phospho-L-threonyl-[protein] + ADP + H(+)</text>
        <dbReference type="Rhea" id="RHEA:46608"/>
        <dbReference type="Rhea" id="RHEA-COMP:11060"/>
        <dbReference type="Rhea" id="RHEA-COMP:11605"/>
        <dbReference type="ChEBI" id="CHEBI:15378"/>
        <dbReference type="ChEBI" id="CHEBI:30013"/>
        <dbReference type="ChEBI" id="CHEBI:30616"/>
        <dbReference type="ChEBI" id="CHEBI:61977"/>
        <dbReference type="ChEBI" id="CHEBI:456216"/>
        <dbReference type="EC" id="2.7.11.11"/>
    </reaction>
</comment>
<dbReference type="CDD" id="cd05580">
    <property type="entry name" value="STKc_PKA_like"/>
    <property type="match status" value="1"/>
</dbReference>
<keyword evidence="4" id="KW-0547">Nucleotide-binding</keyword>
<dbReference type="OrthoDB" id="63267at2759"/>
<gene>
    <name evidence="12" type="primary">ABSGL_06689.1 scaffold 8661</name>
</gene>
<evidence type="ECO:0000256" key="1">
    <source>
        <dbReference type="ARBA" id="ARBA00012444"/>
    </source>
</evidence>
<dbReference type="OMA" id="APEMIRS"/>
<dbReference type="Pfam" id="PF00069">
    <property type="entry name" value="Pkinase"/>
    <property type="match status" value="1"/>
</dbReference>
<evidence type="ECO:0000256" key="3">
    <source>
        <dbReference type="ARBA" id="ARBA00022679"/>
    </source>
</evidence>
<feature type="domain" description="AGC-kinase C-terminal" evidence="11">
    <location>
        <begin position="490"/>
        <end position="546"/>
    </location>
</feature>
<comment type="catalytic activity">
    <reaction evidence="8">
        <text>L-seryl-[protein] + ATP = O-phospho-L-seryl-[protein] + ADP + H(+)</text>
        <dbReference type="Rhea" id="RHEA:17989"/>
        <dbReference type="Rhea" id="RHEA-COMP:9863"/>
        <dbReference type="Rhea" id="RHEA-COMP:11604"/>
        <dbReference type="ChEBI" id="CHEBI:15378"/>
        <dbReference type="ChEBI" id="CHEBI:29999"/>
        <dbReference type="ChEBI" id="CHEBI:30616"/>
        <dbReference type="ChEBI" id="CHEBI:83421"/>
        <dbReference type="ChEBI" id="CHEBI:456216"/>
        <dbReference type="EC" id="2.7.11.11"/>
    </reaction>
</comment>
<feature type="compositionally biased region" description="Low complexity" evidence="9">
    <location>
        <begin position="24"/>
        <end position="35"/>
    </location>
</feature>
<evidence type="ECO:0000313" key="12">
    <source>
        <dbReference type="EMBL" id="SAM00953.1"/>
    </source>
</evidence>
<dbReference type="PROSITE" id="PS50011">
    <property type="entry name" value="PROTEIN_KINASE_DOM"/>
    <property type="match status" value="1"/>
</dbReference>
<dbReference type="PROSITE" id="PS00108">
    <property type="entry name" value="PROTEIN_KINASE_ST"/>
    <property type="match status" value="1"/>
</dbReference>
<keyword evidence="3" id="KW-0808">Transferase</keyword>
<feature type="compositionally biased region" description="Polar residues" evidence="9">
    <location>
        <begin position="36"/>
        <end position="77"/>
    </location>
</feature>
<dbReference type="PANTHER" id="PTHR24353">
    <property type="entry name" value="CYCLIC NUCLEOTIDE-DEPENDENT PROTEIN KINASE"/>
    <property type="match status" value="1"/>
</dbReference>
<accession>A0A163JPX4</accession>
<dbReference type="SUPFAM" id="SSF56112">
    <property type="entry name" value="Protein kinase-like (PK-like)"/>
    <property type="match status" value="1"/>
</dbReference>
<keyword evidence="6" id="KW-0067">ATP-binding</keyword>
<protein>
    <recommendedName>
        <fullName evidence="1">cAMP-dependent protein kinase</fullName>
        <ecNumber evidence="1">2.7.11.11</ecNumber>
    </recommendedName>
</protein>
<feature type="domain" description="Protein kinase" evidence="10">
    <location>
        <begin position="236"/>
        <end position="489"/>
    </location>
</feature>
<dbReference type="PROSITE" id="PS51285">
    <property type="entry name" value="AGC_KINASE_CTER"/>
    <property type="match status" value="1"/>
</dbReference>
<evidence type="ECO:0000256" key="4">
    <source>
        <dbReference type="ARBA" id="ARBA00022741"/>
    </source>
</evidence>
<dbReference type="Gene3D" id="1.10.510.10">
    <property type="entry name" value="Transferase(Phosphotransferase) domain 1"/>
    <property type="match status" value="1"/>
</dbReference>
<dbReference type="GO" id="GO:0005829">
    <property type="term" value="C:cytosol"/>
    <property type="evidence" value="ECO:0007669"/>
    <property type="project" value="TreeGrafter"/>
</dbReference>
<organism evidence="12">
    <name type="scientific">Absidia glauca</name>
    <name type="common">Pin mould</name>
    <dbReference type="NCBI Taxonomy" id="4829"/>
    <lineage>
        <taxon>Eukaryota</taxon>
        <taxon>Fungi</taxon>
        <taxon>Fungi incertae sedis</taxon>
        <taxon>Mucoromycota</taxon>
        <taxon>Mucoromycotina</taxon>
        <taxon>Mucoromycetes</taxon>
        <taxon>Mucorales</taxon>
        <taxon>Cunninghamellaceae</taxon>
        <taxon>Absidia</taxon>
    </lineage>
</organism>
<dbReference type="GO" id="GO:0005524">
    <property type="term" value="F:ATP binding"/>
    <property type="evidence" value="ECO:0007669"/>
    <property type="project" value="UniProtKB-KW"/>
</dbReference>
<dbReference type="SMART" id="SM00220">
    <property type="entry name" value="S_TKc"/>
    <property type="match status" value="1"/>
</dbReference>
<evidence type="ECO:0000256" key="9">
    <source>
        <dbReference type="SAM" id="MobiDB-lite"/>
    </source>
</evidence>
<keyword evidence="13" id="KW-1185">Reference proteome</keyword>
<dbReference type="STRING" id="4829.A0A163JPX4"/>
<evidence type="ECO:0000256" key="8">
    <source>
        <dbReference type="ARBA" id="ARBA00047454"/>
    </source>
</evidence>
<dbReference type="GO" id="GO:0005952">
    <property type="term" value="C:cAMP-dependent protein kinase complex"/>
    <property type="evidence" value="ECO:0007669"/>
    <property type="project" value="TreeGrafter"/>
</dbReference>
<evidence type="ECO:0000313" key="13">
    <source>
        <dbReference type="Proteomes" id="UP000078561"/>
    </source>
</evidence>
<dbReference type="AlphaFoldDB" id="A0A163JPX4"/>
<dbReference type="Proteomes" id="UP000078561">
    <property type="component" value="Unassembled WGS sequence"/>
</dbReference>
<keyword evidence="2" id="KW-0723">Serine/threonine-protein kinase</keyword>
<proteinExistence type="predicted"/>
<dbReference type="InterPro" id="IPR008271">
    <property type="entry name" value="Ser/Thr_kinase_AS"/>
</dbReference>
<dbReference type="GO" id="GO:0005634">
    <property type="term" value="C:nucleus"/>
    <property type="evidence" value="ECO:0007669"/>
    <property type="project" value="TreeGrafter"/>
</dbReference>
<dbReference type="InterPro" id="IPR000961">
    <property type="entry name" value="AGC-kinase_C"/>
</dbReference>
<evidence type="ECO:0000259" key="11">
    <source>
        <dbReference type="PROSITE" id="PS51285"/>
    </source>
</evidence>
<evidence type="ECO:0000256" key="7">
    <source>
        <dbReference type="ARBA" id="ARBA00047292"/>
    </source>
</evidence>
<evidence type="ECO:0000256" key="5">
    <source>
        <dbReference type="ARBA" id="ARBA00022777"/>
    </source>
</evidence>
<feature type="compositionally biased region" description="Polar residues" evidence="9">
    <location>
        <begin position="169"/>
        <end position="183"/>
    </location>
</feature>
<dbReference type="GO" id="GO:0004691">
    <property type="term" value="F:cAMP-dependent protein kinase activity"/>
    <property type="evidence" value="ECO:0007669"/>
    <property type="project" value="UniProtKB-EC"/>
</dbReference>
<dbReference type="Gene3D" id="3.30.200.20">
    <property type="entry name" value="Phosphorylase Kinase, domain 1"/>
    <property type="match status" value="1"/>
</dbReference>
<reference evidence="12" key="1">
    <citation type="submission" date="2016-04" db="EMBL/GenBank/DDBJ databases">
        <authorList>
            <person name="Evans L.H."/>
            <person name="Alamgir A."/>
            <person name="Owens N."/>
            <person name="Weber N.D."/>
            <person name="Virtaneva K."/>
            <person name="Barbian K."/>
            <person name="Babar A."/>
            <person name="Rosenke K."/>
        </authorList>
    </citation>
    <scope>NUCLEOTIDE SEQUENCE [LARGE SCALE GENOMIC DNA]</scope>
    <source>
        <strain evidence="12">CBS 101.48</strain>
    </source>
</reference>
<name>A0A163JPX4_ABSGL</name>
<evidence type="ECO:0000256" key="2">
    <source>
        <dbReference type="ARBA" id="ARBA00022527"/>
    </source>
</evidence>
<dbReference type="InParanoid" id="A0A163JPX4"/>